<comment type="subcellular location">
    <subcellularLocation>
        <location evidence="1">Cell membrane</location>
        <topology evidence="1">Multi-pass membrane protein</topology>
    </subcellularLocation>
</comment>
<reference evidence="8 9" key="1">
    <citation type="submission" date="2022-10" db="EMBL/GenBank/DDBJ databases">
        <title>Comparative genomics and taxonomic characterization of three novel marine species of genus Reichenbachiella exhibiting antioxidant and polysaccharide degradation activities.</title>
        <authorList>
            <person name="Muhammad N."/>
            <person name="Lee Y.-J."/>
            <person name="Ko J."/>
            <person name="Kim S.-G."/>
        </authorList>
    </citation>
    <scope>NUCLEOTIDE SEQUENCE [LARGE SCALE GENOMIC DNA]</scope>
    <source>
        <strain evidence="8 9">ABR2-5</strain>
    </source>
</reference>
<feature type="transmembrane region" description="Helical" evidence="6">
    <location>
        <begin position="274"/>
        <end position="291"/>
    </location>
</feature>
<evidence type="ECO:0000313" key="8">
    <source>
        <dbReference type="EMBL" id="MCV9385377.1"/>
    </source>
</evidence>
<dbReference type="Proteomes" id="UP001300692">
    <property type="component" value="Unassembled WGS sequence"/>
</dbReference>
<feature type="transmembrane region" description="Helical" evidence="6">
    <location>
        <begin position="218"/>
        <end position="237"/>
    </location>
</feature>
<feature type="transmembrane region" description="Helical" evidence="6">
    <location>
        <begin position="156"/>
        <end position="174"/>
    </location>
</feature>
<evidence type="ECO:0000259" key="7">
    <source>
        <dbReference type="Pfam" id="PF00892"/>
    </source>
</evidence>
<dbReference type="SUPFAM" id="SSF103481">
    <property type="entry name" value="Multidrug resistance efflux transporter EmrE"/>
    <property type="match status" value="2"/>
</dbReference>
<dbReference type="InterPro" id="IPR000620">
    <property type="entry name" value="EamA_dom"/>
</dbReference>
<protein>
    <submittedName>
        <fullName evidence="8">DMT family transporter</fullName>
    </submittedName>
</protein>
<dbReference type="RefSeq" id="WP_264136168.1">
    <property type="nucleotide sequence ID" value="NZ_JAOYOD010000001.1"/>
</dbReference>
<organism evidence="8 9">
    <name type="scientific">Reichenbachiella ulvae</name>
    <dbReference type="NCBI Taxonomy" id="2980104"/>
    <lineage>
        <taxon>Bacteria</taxon>
        <taxon>Pseudomonadati</taxon>
        <taxon>Bacteroidota</taxon>
        <taxon>Cytophagia</taxon>
        <taxon>Cytophagales</taxon>
        <taxon>Reichenbachiellaceae</taxon>
        <taxon>Reichenbachiella</taxon>
    </lineage>
</organism>
<feature type="transmembrane region" description="Helical" evidence="6">
    <location>
        <begin position="39"/>
        <end position="59"/>
    </location>
</feature>
<dbReference type="Pfam" id="PF00892">
    <property type="entry name" value="EamA"/>
    <property type="match status" value="2"/>
</dbReference>
<evidence type="ECO:0000313" key="9">
    <source>
        <dbReference type="Proteomes" id="UP001300692"/>
    </source>
</evidence>
<feature type="transmembrane region" description="Helical" evidence="6">
    <location>
        <begin position="127"/>
        <end position="144"/>
    </location>
</feature>
<comment type="caution">
    <text evidence="8">The sequence shown here is derived from an EMBL/GenBank/DDBJ whole genome shotgun (WGS) entry which is preliminary data.</text>
</comment>
<keyword evidence="5 6" id="KW-0472">Membrane</keyword>
<proteinExistence type="predicted"/>
<evidence type="ECO:0000256" key="1">
    <source>
        <dbReference type="ARBA" id="ARBA00004651"/>
    </source>
</evidence>
<keyword evidence="9" id="KW-1185">Reference proteome</keyword>
<dbReference type="PANTHER" id="PTHR32322">
    <property type="entry name" value="INNER MEMBRANE TRANSPORTER"/>
    <property type="match status" value="1"/>
</dbReference>
<keyword evidence="2" id="KW-1003">Cell membrane</keyword>
<evidence type="ECO:0000256" key="4">
    <source>
        <dbReference type="ARBA" id="ARBA00022989"/>
    </source>
</evidence>
<feature type="transmembrane region" description="Helical" evidence="6">
    <location>
        <begin position="249"/>
        <end position="268"/>
    </location>
</feature>
<name>A0ABT3CP03_9BACT</name>
<accession>A0ABT3CP03</accession>
<evidence type="ECO:0000256" key="6">
    <source>
        <dbReference type="SAM" id="Phobius"/>
    </source>
</evidence>
<evidence type="ECO:0000256" key="5">
    <source>
        <dbReference type="ARBA" id="ARBA00023136"/>
    </source>
</evidence>
<feature type="transmembrane region" description="Helical" evidence="6">
    <location>
        <begin position="186"/>
        <end position="206"/>
    </location>
</feature>
<dbReference type="PANTHER" id="PTHR32322:SF18">
    <property type="entry name" value="S-ADENOSYLMETHIONINE_S-ADENOSYLHOMOCYSTEINE TRANSPORTER"/>
    <property type="match status" value="1"/>
</dbReference>
<dbReference type="InterPro" id="IPR050638">
    <property type="entry name" value="AA-Vitamin_Transporters"/>
</dbReference>
<evidence type="ECO:0000256" key="2">
    <source>
        <dbReference type="ARBA" id="ARBA00022475"/>
    </source>
</evidence>
<feature type="transmembrane region" description="Helical" evidence="6">
    <location>
        <begin position="71"/>
        <end position="91"/>
    </location>
</feature>
<feature type="domain" description="EamA" evidence="7">
    <location>
        <begin position="156"/>
        <end position="291"/>
    </location>
</feature>
<sequence>MNNKRQLGFALAFLGVVMFSAKAVMVKLAYVNGVEAVSLLLLRMLFALPVYLLITSLNFSKLKTRLNPKNLWALLLFGFLGYYLASYFDFLGLKFIKASLERIILFIYPTIVLILSFLFLKKKIESRQVIAIAITYLGVLVMYYQEPDFSSTESMLGVGLILLSALTYASYLVGSDWLIPQLGSTLFTSLAMIVSCICVILHYCMVGDFDLFNYPAEVYGLSIAMATLSTIIPSYLISYAIKLLGASDFSVMASMGPVSTIILAWVFLGEQLTVIQIVGAIVVIVGVYYVTRKKQKS</sequence>
<evidence type="ECO:0000256" key="3">
    <source>
        <dbReference type="ARBA" id="ARBA00022692"/>
    </source>
</evidence>
<dbReference type="InterPro" id="IPR037185">
    <property type="entry name" value="EmrE-like"/>
</dbReference>
<feature type="domain" description="EamA" evidence="7">
    <location>
        <begin position="7"/>
        <end position="143"/>
    </location>
</feature>
<feature type="transmembrane region" description="Helical" evidence="6">
    <location>
        <begin position="103"/>
        <end position="120"/>
    </location>
</feature>
<keyword evidence="3 6" id="KW-0812">Transmembrane</keyword>
<dbReference type="EMBL" id="JAOYOD010000001">
    <property type="protein sequence ID" value="MCV9385377.1"/>
    <property type="molecule type" value="Genomic_DNA"/>
</dbReference>
<gene>
    <name evidence="8" type="ORF">N7U62_01810</name>
</gene>
<keyword evidence="4 6" id="KW-1133">Transmembrane helix</keyword>